<dbReference type="HOGENOM" id="CLU_2057119_0_0_10"/>
<protein>
    <submittedName>
        <fullName evidence="1">Uncharacterized protein</fullName>
    </submittedName>
</protein>
<dbReference type="AlphaFoldDB" id="E4MQC1"/>
<name>E4MQC1_CAPOC</name>
<comment type="caution">
    <text evidence="1">The sequence shown here is derived from an EMBL/GenBank/DDBJ whole genome shotgun (WGS) entry which is preliminary data.</text>
</comment>
<dbReference type="RefSeq" id="WP_002672079.1">
    <property type="nucleotide sequence ID" value="NZ_GL573160.1"/>
</dbReference>
<gene>
    <name evidence="1" type="ORF">HMPREF1977_0605</name>
</gene>
<sequence>MKDIITINTYKDVLIISINEEDIEAFYKLFTSKNSSFISRNGTSLQIVQSEESKIVIKDSTIIVFMSLTQFDIIVSLLQNYIKSNRKFPLDISLEQLDFLIESNEIKDVVLECGRFNDD</sequence>
<dbReference type="EMBL" id="AEOH01000015">
    <property type="protein sequence ID" value="EFS98122.1"/>
    <property type="molecule type" value="Genomic_DNA"/>
</dbReference>
<accession>E4MQC1</accession>
<organism evidence="1 2">
    <name type="scientific">Capnocytophaga ochracea F0287</name>
    <dbReference type="NCBI Taxonomy" id="873517"/>
    <lineage>
        <taxon>Bacteria</taxon>
        <taxon>Pseudomonadati</taxon>
        <taxon>Bacteroidota</taxon>
        <taxon>Flavobacteriia</taxon>
        <taxon>Flavobacteriales</taxon>
        <taxon>Flavobacteriaceae</taxon>
        <taxon>Capnocytophaga</taxon>
    </lineage>
</organism>
<proteinExistence type="predicted"/>
<evidence type="ECO:0000313" key="1">
    <source>
        <dbReference type="EMBL" id="EFS98122.1"/>
    </source>
</evidence>
<dbReference type="Proteomes" id="UP000005391">
    <property type="component" value="Unassembled WGS sequence"/>
</dbReference>
<dbReference type="eggNOG" id="ENOG5034AQM">
    <property type="taxonomic scope" value="Bacteria"/>
</dbReference>
<evidence type="ECO:0000313" key="2">
    <source>
        <dbReference type="Proteomes" id="UP000005391"/>
    </source>
</evidence>
<reference evidence="1 2" key="1">
    <citation type="submission" date="2010-10" db="EMBL/GenBank/DDBJ databases">
        <authorList>
            <person name="Muzny D."/>
            <person name="Qin X."/>
            <person name="Deng J."/>
            <person name="Jiang H."/>
            <person name="Liu Y."/>
            <person name="Qu J."/>
            <person name="Song X.-Z."/>
            <person name="Zhang L."/>
            <person name="Thornton R."/>
            <person name="Coyle M."/>
            <person name="Francisco L."/>
            <person name="Jackson L."/>
            <person name="Javaid M."/>
            <person name="Korchina V."/>
            <person name="Kovar C."/>
            <person name="Mata R."/>
            <person name="Mathew T."/>
            <person name="Ngo R."/>
            <person name="Nguyen L."/>
            <person name="Nguyen N."/>
            <person name="Okwuonu G."/>
            <person name="Ongeri F."/>
            <person name="Pham C."/>
            <person name="Simmons D."/>
            <person name="Wilczek-Boney K."/>
            <person name="Hale W."/>
            <person name="Jakkamsetti A."/>
            <person name="Pham P."/>
            <person name="Ruth R."/>
            <person name="San Lucas F."/>
            <person name="Warren J."/>
            <person name="Zhang J."/>
            <person name="Zhao Z."/>
            <person name="Zhou C."/>
            <person name="Zhu D."/>
            <person name="Lee S."/>
            <person name="Bess C."/>
            <person name="Blankenburg K."/>
            <person name="Forbes L."/>
            <person name="Fu Q."/>
            <person name="Gubbala S."/>
            <person name="Hirani K."/>
            <person name="Jayaseelan J.C."/>
            <person name="Lara F."/>
            <person name="Munidasa M."/>
            <person name="Palculict T."/>
            <person name="Patil S."/>
            <person name="Pu L.-L."/>
            <person name="Saada N."/>
            <person name="Tang L."/>
            <person name="Weissenberger G."/>
            <person name="Zhu Y."/>
            <person name="Hemphill L."/>
            <person name="Shang Y."/>
            <person name="Youmans B."/>
            <person name="Ayvaz T."/>
            <person name="Ross M."/>
            <person name="Santibanez J."/>
            <person name="Aqrawi P."/>
            <person name="Gross S."/>
            <person name="Joshi V."/>
            <person name="Fowler G."/>
            <person name="Nazareth L."/>
            <person name="Reid J."/>
            <person name="Worley K."/>
            <person name="Petrosino J."/>
            <person name="Highlander S."/>
            <person name="Gibbs R."/>
        </authorList>
    </citation>
    <scope>NUCLEOTIDE SEQUENCE [LARGE SCALE GENOMIC DNA]</scope>
    <source>
        <strain evidence="1 2">F0287</strain>
    </source>
</reference>